<protein>
    <submittedName>
        <fullName evidence="2">YfnA protein</fullName>
    </submittedName>
</protein>
<evidence type="ECO:0000256" key="1">
    <source>
        <dbReference type="SAM" id="MobiDB-lite"/>
    </source>
</evidence>
<name>A0A812P7L2_9DINO</name>
<feature type="compositionally biased region" description="Acidic residues" evidence="1">
    <location>
        <begin position="53"/>
        <end position="95"/>
    </location>
</feature>
<accession>A0A812P7L2</accession>
<feature type="compositionally biased region" description="Basic and acidic residues" evidence="1">
    <location>
        <begin position="35"/>
        <end position="52"/>
    </location>
</feature>
<proteinExistence type="predicted"/>
<keyword evidence="3" id="KW-1185">Reference proteome</keyword>
<dbReference type="AlphaFoldDB" id="A0A812P7L2"/>
<dbReference type="EMBL" id="CAJNDS010002153">
    <property type="protein sequence ID" value="CAE7353568.1"/>
    <property type="molecule type" value="Genomic_DNA"/>
</dbReference>
<sequence>MMVHDGAGHKASDALGRRASGLSALLLALRGADGSSKRSDGTATTKKDVDNIHEEEEGGEEEDEDYVAIEPVSESEEEYLEDSEESSFDDDEETAWSELESGSLAQMSCSAVGSSASTRSKPRRSAAVAKAEDPTLDPEEDLDEDENQSFVPLDLRFGGQEATPLSTVYFFPWMDHDWMIP</sequence>
<organism evidence="2 3">
    <name type="scientific">Symbiodinium natans</name>
    <dbReference type="NCBI Taxonomy" id="878477"/>
    <lineage>
        <taxon>Eukaryota</taxon>
        <taxon>Sar</taxon>
        <taxon>Alveolata</taxon>
        <taxon>Dinophyceae</taxon>
        <taxon>Suessiales</taxon>
        <taxon>Symbiodiniaceae</taxon>
        <taxon>Symbiodinium</taxon>
    </lineage>
</organism>
<feature type="compositionally biased region" description="Polar residues" evidence="1">
    <location>
        <begin position="103"/>
        <end position="119"/>
    </location>
</feature>
<evidence type="ECO:0000313" key="2">
    <source>
        <dbReference type="EMBL" id="CAE7353568.1"/>
    </source>
</evidence>
<gene>
    <name evidence="2" type="primary">yfnA</name>
    <name evidence="2" type="ORF">SNAT2548_LOCUS18703</name>
</gene>
<feature type="region of interest" description="Disordered" evidence="1">
    <location>
        <begin position="30"/>
        <end position="148"/>
    </location>
</feature>
<reference evidence="2" key="1">
    <citation type="submission" date="2021-02" db="EMBL/GenBank/DDBJ databases">
        <authorList>
            <person name="Dougan E. K."/>
            <person name="Rhodes N."/>
            <person name="Thang M."/>
            <person name="Chan C."/>
        </authorList>
    </citation>
    <scope>NUCLEOTIDE SEQUENCE</scope>
</reference>
<evidence type="ECO:0000313" key="3">
    <source>
        <dbReference type="Proteomes" id="UP000604046"/>
    </source>
</evidence>
<dbReference type="Proteomes" id="UP000604046">
    <property type="component" value="Unassembled WGS sequence"/>
</dbReference>
<feature type="compositionally biased region" description="Acidic residues" evidence="1">
    <location>
        <begin position="134"/>
        <end position="147"/>
    </location>
</feature>
<comment type="caution">
    <text evidence="2">The sequence shown here is derived from an EMBL/GenBank/DDBJ whole genome shotgun (WGS) entry which is preliminary data.</text>
</comment>